<accession>A0A0S4LU88</accession>
<gene>
    <name evidence="8" type="ORF">COMA2_80060</name>
</gene>
<evidence type="ECO:0000256" key="4">
    <source>
        <dbReference type="ARBA" id="ARBA00022692"/>
    </source>
</evidence>
<evidence type="ECO:0000256" key="6">
    <source>
        <dbReference type="ARBA" id="ARBA00023136"/>
    </source>
</evidence>
<feature type="transmembrane region" description="Helical" evidence="7">
    <location>
        <begin position="35"/>
        <end position="55"/>
    </location>
</feature>
<evidence type="ECO:0000256" key="1">
    <source>
        <dbReference type="ARBA" id="ARBA00004651"/>
    </source>
</evidence>
<keyword evidence="9" id="KW-1185">Reference proteome</keyword>
<protein>
    <submittedName>
        <fullName evidence="8">DoxX family protein</fullName>
    </submittedName>
</protein>
<reference evidence="9" key="1">
    <citation type="submission" date="2015-10" db="EMBL/GenBank/DDBJ databases">
        <authorList>
            <person name="Luecker S."/>
            <person name="Luecker S."/>
        </authorList>
    </citation>
    <scope>NUCLEOTIDE SEQUENCE [LARGE SCALE GENOMIC DNA]</scope>
</reference>
<organism evidence="8 9">
    <name type="scientific">Candidatus Nitrospira nitrificans</name>
    <dbReference type="NCBI Taxonomy" id="1742973"/>
    <lineage>
        <taxon>Bacteria</taxon>
        <taxon>Pseudomonadati</taxon>
        <taxon>Nitrospirota</taxon>
        <taxon>Nitrospiria</taxon>
        <taxon>Nitrospirales</taxon>
        <taxon>Nitrospiraceae</taxon>
        <taxon>Nitrospira</taxon>
    </lineage>
</organism>
<evidence type="ECO:0000256" key="7">
    <source>
        <dbReference type="SAM" id="Phobius"/>
    </source>
</evidence>
<dbReference type="PANTHER" id="PTHR33452:SF1">
    <property type="entry name" value="INNER MEMBRANE PROTEIN YPHA-RELATED"/>
    <property type="match status" value="1"/>
</dbReference>
<comment type="similarity">
    <text evidence="2">Belongs to the DoxX family.</text>
</comment>
<feature type="transmembrane region" description="Helical" evidence="7">
    <location>
        <begin position="100"/>
        <end position="117"/>
    </location>
</feature>
<dbReference type="OrthoDB" id="1494630at2"/>
<dbReference type="RefSeq" id="WP_090901851.1">
    <property type="nucleotide sequence ID" value="NZ_CZPZ01000035.1"/>
</dbReference>
<dbReference type="GO" id="GO:0005886">
    <property type="term" value="C:plasma membrane"/>
    <property type="evidence" value="ECO:0007669"/>
    <property type="project" value="UniProtKB-SubCell"/>
</dbReference>
<dbReference type="STRING" id="1742973.COMA2_80060"/>
<feature type="transmembrane region" description="Helical" evidence="7">
    <location>
        <begin position="67"/>
        <end position="88"/>
    </location>
</feature>
<dbReference type="EMBL" id="CZPZ01000035">
    <property type="protein sequence ID" value="CUS39572.1"/>
    <property type="molecule type" value="Genomic_DNA"/>
</dbReference>
<dbReference type="PANTHER" id="PTHR33452">
    <property type="entry name" value="OXIDOREDUCTASE CATD-RELATED"/>
    <property type="match status" value="1"/>
</dbReference>
<keyword evidence="6 7" id="KW-0472">Membrane</keyword>
<evidence type="ECO:0000256" key="2">
    <source>
        <dbReference type="ARBA" id="ARBA00006679"/>
    </source>
</evidence>
<keyword evidence="4 7" id="KW-0812">Transmembrane</keyword>
<sequence length="145" mass="15732">MSDRYISLVGRLLLGMIFVISGFRKVADPGGTQVFMEAMGIAWATTFFYLSAIAIELVGGVSLLLGLWSRIGAALLALFMIPTTLIFHANFDDPNQTIHFMKNLAMIGGLLYVYAYGPGNLSIDAGAQRTLTTTDHVTIKQAVNQ</sequence>
<dbReference type="InterPro" id="IPR032808">
    <property type="entry name" value="DoxX"/>
</dbReference>
<evidence type="ECO:0000256" key="5">
    <source>
        <dbReference type="ARBA" id="ARBA00022989"/>
    </source>
</evidence>
<feature type="transmembrane region" description="Helical" evidence="7">
    <location>
        <begin position="6"/>
        <end position="23"/>
    </location>
</feature>
<dbReference type="InterPro" id="IPR051907">
    <property type="entry name" value="DoxX-like_oxidoreductase"/>
</dbReference>
<proteinExistence type="inferred from homology"/>
<dbReference type="Proteomes" id="UP000198736">
    <property type="component" value="Unassembled WGS sequence"/>
</dbReference>
<evidence type="ECO:0000313" key="9">
    <source>
        <dbReference type="Proteomes" id="UP000198736"/>
    </source>
</evidence>
<name>A0A0S4LU88_9BACT</name>
<keyword evidence="5 7" id="KW-1133">Transmembrane helix</keyword>
<keyword evidence="3" id="KW-1003">Cell membrane</keyword>
<evidence type="ECO:0000313" key="8">
    <source>
        <dbReference type="EMBL" id="CUS39572.1"/>
    </source>
</evidence>
<evidence type="ECO:0000256" key="3">
    <source>
        <dbReference type="ARBA" id="ARBA00022475"/>
    </source>
</evidence>
<dbReference type="AlphaFoldDB" id="A0A0S4LU88"/>
<dbReference type="Pfam" id="PF07681">
    <property type="entry name" value="DoxX"/>
    <property type="match status" value="1"/>
</dbReference>
<comment type="subcellular location">
    <subcellularLocation>
        <location evidence="1">Cell membrane</location>
        <topology evidence="1">Multi-pass membrane protein</topology>
    </subcellularLocation>
</comment>